<dbReference type="RefSeq" id="WP_246196340.1">
    <property type="nucleotide sequence ID" value="NZ_CP042997.1"/>
</dbReference>
<feature type="domain" description="Asparagine synthetase" evidence="3">
    <location>
        <begin position="20"/>
        <end position="100"/>
    </location>
</feature>
<organism evidence="4 5">
    <name type="scientific">Aquisphaera giovannonii</name>
    <dbReference type="NCBI Taxonomy" id="406548"/>
    <lineage>
        <taxon>Bacteria</taxon>
        <taxon>Pseudomonadati</taxon>
        <taxon>Planctomycetota</taxon>
        <taxon>Planctomycetia</taxon>
        <taxon>Isosphaerales</taxon>
        <taxon>Isosphaeraceae</taxon>
        <taxon>Aquisphaera</taxon>
    </lineage>
</organism>
<proteinExistence type="predicted"/>
<dbReference type="PANTHER" id="PTHR43169:SF2">
    <property type="entry name" value="NAD_GMP SYNTHASE DOMAIN-CONTAINING PROTEIN"/>
    <property type="match status" value="1"/>
</dbReference>
<evidence type="ECO:0000259" key="3">
    <source>
        <dbReference type="Pfam" id="PF00733"/>
    </source>
</evidence>
<dbReference type="GO" id="GO:0016783">
    <property type="term" value="F:sulfurtransferase activity"/>
    <property type="evidence" value="ECO:0007669"/>
    <property type="project" value="InterPro"/>
</dbReference>
<dbReference type="InterPro" id="IPR005232">
    <property type="entry name" value="LarE"/>
</dbReference>
<dbReference type="Gene3D" id="3.40.50.620">
    <property type="entry name" value="HUPs"/>
    <property type="match status" value="1"/>
</dbReference>
<dbReference type="InterPro" id="IPR001962">
    <property type="entry name" value="Asn_synthase"/>
</dbReference>
<feature type="active site" description="Nucleophile and sulfur donor" evidence="1">
    <location>
        <position position="187"/>
    </location>
</feature>
<evidence type="ECO:0000313" key="4">
    <source>
        <dbReference type="EMBL" id="QEH31568.1"/>
    </source>
</evidence>
<dbReference type="Proteomes" id="UP000324233">
    <property type="component" value="Chromosome"/>
</dbReference>
<dbReference type="NCBIfam" id="TIGR00268">
    <property type="entry name" value="ATP-dependent sacrificial sulfur transferase LarE"/>
    <property type="match status" value="1"/>
</dbReference>
<evidence type="ECO:0000256" key="1">
    <source>
        <dbReference type="PIRSR" id="PIRSR006661-1"/>
    </source>
</evidence>
<feature type="region of interest" description="Disordered" evidence="2">
    <location>
        <begin position="287"/>
        <end position="308"/>
    </location>
</feature>
<keyword evidence="5" id="KW-1185">Reference proteome</keyword>
<dbReference type="KEGG" id="agv:OJF2_00330"/>
<dbReference type="CDD" id="cd01990">
    <property type="entry name" value="LarE-like"/>
    <property type="match status" value="1"/>
</dbReference>
<protein>
    <submittedName>
        <fullName evidence="4">tRNA-specific 2-thiouridylase MnmA</fullName>
    </submittedName>
</protein>
<dbReference type="GO" id="GO:0004066">
    <property type="term" value="F:asparagine synthase (glutamine-hydrolyzing) activity"/>
    <property type="evidence" value="ECO:0007669"/>
    <property type="project" value="InterPro"/>
</dbReference>
<dbReference type="Pfam" id="PF00733">
    <property type="entry name" value="Asn_synthase"/>
    <property type="match status" value="1"/>
</dbReference>
<dbReference type="PIRSF" id="PIRSF006661">
    <property type="entry name" value="PP-lp_UCP006661"/>
    <property type="match status" value="1"/>
</dbReference>
<gene>
    <name evidence="4" type="ORF">OJF2_00330</name>
</gene>
<evidence type="ECO:0000256" key="2">
    <source>
        <dbReference type="SAM" id="MobiDB-lite"/>
    </source>
</evidence>
<dbReference type="GO" id="GO:0006529">
    <property type="term" value="P:asparagine biosynthetic process"/>
    <property type="evidence" value="ECO:0007669"/>
    <property type="project" value="InterPro"/>
</dbReference>
<evidence type="ECO:0000313" key="5">
    <source>
        <dbReference type="Proteomes" id="UP000324233"/>
    </source>
</evidence>
<dbReference type="EMBL" id="CP042997">
    <property type="protein sequence ID" value="QEH31568.1"/>
    <property type="molecule type" value="Genomic_DNA"/>
</dbReference>
<dbReference type="InterPro" id="IPR052188">
    <property type="entry name" value="Ni-pincer_cofactor_biosynth"/>
</dbReference>
<dbReference type="PANTHER" id="PTHR43169">
    <property type="entry name" value="EXSB FAMILY PROTEIN"/>
    <property type="match status" value="1"/>
</dbReference>
<sequence length="308" mass="33051">MSQGLSTWTGTEPSLAAKRDALIEALRGYGRVAVAYSGGIDSTVVAQAAYEAVGDAAIAVTAVSDSLASGELEEAQELARKIGIRHRVIRTEEFANPDYLKNAPDRCYFCKSELYGRLSGLLAELGADVIASGANTDDAGDHRPGMRAAGENDVRHPLQECGLGKEDVRALARAWGLPTWDKPATPCLSSRIAYGEAVTPERVRMIDRAEQWLRARGLRLLRVRYHNGDLARVEVPVEELPGLVRPEVREALVPAFRELGFKFVTLDLEGFRSGSLNGLISADSLTLRPSAGAPTNGKGNANGNGNGR</sequence>
<dbReference type="InterPro" id="IPR014729">
    <property type="entry name" value="Rossmann-like_a/b/a_fold"/>
</dbReference>
<dbReference type="AlphaFoldDB" id="A0A5B9VTH0"/>
<name>A0A5B9VTH0_9BACT</name>
<dbReference type="SUPFAM" id="SSF52402">
    <property type="entry name" value="Adenine nucleotide alpha hydrolases-like"/>
    <property type="match status" value="1"/>
</dbReference>
<reference evidence="4 5" key="1">
    <citation type="submission" date="2019-08" db="EMBL/GenBank/DDBJ databases">
        <title>Deep-cultivation of Planctomycetes and their phenomic and genomic characterization uncovers novel biology.</title>
        <authorList>
            <person name="Wiegand S."/>
            <person name="Jogler M."/>
            <person name="Boedeker C."/>
            <person name="Pinto D."/>
            <person name="Vollmers J."/>
            <person name="Rivas-Marin E."/>
            <person name="Kohn T."/>
            <person name="Peeters S.H."/>
            <person name="Heuer A."/>
            <person name="Rast P."/>
            <person name="Oberbeckmann S."/>
            <person name="Bunk B."/>
            <person name="Jeske O."/>
            <person name="Meyerdierks A."/>
            <person name="Storesund J.E."/>
            <person name="Kallscheuer N."/>
            <person name="Luecker S."/>
            <person name="Lage O.M."/>
            <person name="Pohl T."/>
            <person name="Merkel B.J."/>
            <person name="Hornburger P."/>
            <person name="Mueller R.-W."/>
            <person name="Bruemmer F."/>
            <person name="Labrenz M."/>
            <person name="Spormann A.M."/>
            <person name="Op den Camp H."/>
            <person name="Overmann J."/>
            <person name="Amann R."/>
            <person name="Jetten M.S.M."/>
            <person name="Mascher T."/>
            <person name="Medema M.H."/>
            <person name="Devos D.P."/>
            <person name="Kaster A.-K."/>
            <person name="Ovreas L."/>
            <person name="Rohde M."/>
            <person name="Galperin M.Y."/>
            <person name="Jogler C."/>
        </authorList>
    </citation>
    <scope>NUCLEOTIDE SEQUENCE [LARGE SCALE GENOMIC DNA]</scope>
    <source>
        <strain evidence="4 5">OJF2</strain>
    </source>
</reference>
<accession>A0A5B9VTH0</accession>